<dbReference type="PANTHER" id="PTHR23537">
    <property type="match status" value="1"/>
</dbReference>
<name>Q483X7_COLP3</name>
<dbReference type="STRING" id="167879.CPS_1909"/>
<dbReference type="SUPFAM" id="SSF103473">
    <property type="entry name" value="MFS general substrate transporter"/>
    <property type="match status" value="1"/>
</dbReference>
<feature type="transmembrane region" description="Helical" evidence="4">
    <location>
        <begin position="298"/>
        <end position="322"/>
    </location>
</feature>
<feature type="transmembrane region" description="Helical" evidence="4">
    <location>
        <begin position="162"/>
        <end position="183"/>
    </location>
</feature>
<dbReference type="EMBL" id="CP000083">
    <property type="protein sequence ID" value="AAZ27140.1"/>
    <property type="molecule type" value="Genomic_DNA"/>
</dbReference>
<dbReference type="Gene3D" id="1.20.1250.20">
    <property type="entry name" value="MFS general substrate transporter like domains"/>
    <property type="match status" value="2"/>
</dbReference>
<feature type="transmembrane region" description="Helical" evidence="4">
    <location>
        <begin position="334"/>
        <end position="357"/>
    </location>
</feature>
<dbReference type="InterPro" id="IPR010645">
    <property type="entry name" value="MFS_4"/>
</dbReference>
<protein>
    <submittedName>
        <fullName evidence="6">Major facilitator family transporter</fullName>
    </submittedName>
</protein>
<sequence>MIKKEDHPAIVVGIMATLAGIGIARFAYTPLLPELVQQGWFSGGQAAYLGAANLLGYLIGALSAFRLSESFDPSSVIRLCLVSICLSFIFCAQPNSFEWFFIWRFIAGIAGAILMVVGPAEALACTPLSRRTSVGTLVFIGIGLGAVISAITVPLLLQINLFITWISLGGIIIFIGILCHFALKKLPNKAFQKEVTSEQTTDNHKTKTIVFLLVAAYALDAVGFIPHTVFWADYLARELGLGINIASTQWLVFGIGAMLGPIFVGITAHKVGLSYALLIAFLFKAVAVFLPTLSDSLIILTISSFIVGALVPGVVALASGRIAELVGARKHKQFWGLATATFAIAQAISGYGMSLIYNLWESYIYLFYIGSTAIVCGFFLLFIGEIVIATNKSKQNKSTTLNEMKL</sequence>
<dbReference type="GO" id="GO:0022857">
    <property type="term" value="F:transmembrane transporter activity"/>
    <property type="evidence" value="ECO:0007669"/>
    <property type="project" value="InterPro"/>
</dbReference>
<accession>Q483X7</accession>
<feature type="transmembrane region" description="Helical" evidence="4">
    <location>
        <begin position="76"/>
        <end position="95"/>
    </location>
</feature>
<dbReference type="RefSeq" id="WP_011042733.1">
    <property type="nucleotide sequence ID" value="NC_003910.7"/>
</dbReference>
<organism evidence="6 7">
    <name type="scientific">Colwellia psychrerythraea (strain 34H / ATCC BAA-681)</name>
    <name type="common">Vibrio psychroerythus</name>
    <dbReference type="NCBI Taxonomy" id="167879"/>
    <lineage>
        <taxon>Bacteria</taxon>
        <taxon>Pseudomonadati</taxon>
        <taxon>Pseudomonadota</taxon>
        <taxon>Gammaproteobacteria</taxon>
        <taxon>Alteromonadales</taxon>
        <taxon>Colwelliaceae</taxon>
        <taxon>Colwellia</taxon>
    </lineage>
</organism>
<feature type="domain" description="Major facilitator superfamily (MFS) profile" evidence="5">
    <location>
        <begin position="8"/>
        <end position="388"/>
    </location>
</feature>
<reference evidence="6" key="1">
    <citation type="journal article" date="2005" name="Proc. Natl. Acad. Sci. U.S.A.">
        <title>The psychrophilic lifestyle as revealed by the genome sequence of Colwellia psychrerythraea 34H through genomic and proteomic analyses.</title>
        <authorList>
            <person name="Methe B.A."/>
            <person name="Nelson K.E."/>
            <person name="Deming J.W."/>
            <person name="Momen B."/>
            <person name="Melamud E."/>
            <person name="Zhang X."/>
            <person name="Moult J."/>
            <person name="Madupu R."/>
            <person name="Nelson W.C."/>
            <person name="Dodson R.J."/>
            <person name="Brinkac L.M."/>
            <person name="Daugherty S.C."/>
            <person name="Durkin A.S."/>
            <person name="DeBoy R.T."/>
            <person name="Kolonay J.F."/>
            <person name="Sullivan S.A."/>
            <person name="Zhou L."/>
            <person name="Davidsen T.M."/>
            <person name="Wu M."/>
            <person name="Huston A.L."/>
            <person name="Lewis M."/>
            <person name="Weaver B."/>
            <person name="Weidman J.F."/>
            <person name="Khouri H."/>
            <person name="Utterback T.R."/>
            <person name="Feldblyum T.V."/>
            <person name="Fraser C.M."/>
        </authorList>
    </citation>
    <scope>NUCLEOTIDE SEQUENCE [LARGE SCALE GENOMIC DNA]</scope>
    <source>
        <strain evidence="6">34H</strain>
    </source>
</reference>
<evidence type="ECO:0000256" key="1">
    <source>
        <dbReference type="ARBA" id="ARBA00022692"/>
    </source>
</evidence>
<evidence type="ECO:0000256" key="3">
    <source>
        <dbReference type="ARBA" id="ARBA00023136"/>
    </source>
</evidence>
<gene>
    <name evidence="6" type="ordered locus">CPS_1909</name>
</gene>
<keyword evidence="2 4" id="KW-1133">Transmembrane helix</keyword>
<evidence type="ECO:0000313" key="6">
    <source>
        <dbReference type="EMBL" id="AAZ27140.1"/>
    </source>
</evidence>
<evidence type="ECO:0000256" key="2">
    <source>
        <dbReference type="ARBA" id="ARBA00022989"/>
    </source>
</evidence>
<dbReference type="HOGENOM" id="CLU_001265_7_1_6"/>
<feature type="transmembrane region" description="Helical" evidence="4">
    <location>
        <begin position="136"/>
        <end position="156"/>
    </location>
</feature>
<keyword evidence="1 4" id="KW-0812">Transmembrane</keyword>
<evidence type="ECO:0000259" key="5">
    <source>
        <dbReference type="PROSITE" id="PS50850"/>
    </source>
</evidence>
<evidence type="ECO:0000256" key="4">
    <source>
        <dbReference type="SAM" id="Phobius"/>
    </source>
</evidence>
<feature type="transmembrane region" description="Helical" evidence="4">
    <location>
        <begin position="209"/>
        <end position="230"/>
    </location>
</feature>
<proteinExistence type="predicted"/>
<dbReference type="InterPro" id="IPR036259">
    <property type="entry name" value="MFS_trans_sf"/>
</dbReference>
<dbReference type="Proteomes" id="UP000000547">
    <property type="component" value="Chromosome"/>
</dbReference>
<feature type="transmembrane region" description="Helical" evidence="4">
    <location>
        <begin position="101"/>
        <end position="124"/>
    </location>
</feature>
<dbReference type="PANTHER" id="PTHR23537:SF1">
    <property type="entry name" value="SUGAR TRANSPORTER"/>
    <property type="match status" value="1"/>
</dbReference>
<feature type="transmembrane region" description="Helical" evidence="4">
    <location>
        <begin position="9"/>
        <end position="28"/>
    </location>
</feature>
<feature type="transmembrane region" description="Helical" evidence="4">
    <location>
        <begin position="40"/>
        <end position="64"/>
    </location>
</feature>
<feature type="transmembrane region" description="Helical" evidence="4">
    <location>
        <begin position="275"/>
        <end position="292"/>
    </location>
</feature>
<dbReference type="PROSITE" id="PS50850">
    <property type="entry name" value="MFS"/>
    <property type="match status" value="1"/>
</dbReference>
<dbReference type="Pfam" id="PF06779">
    <property type="entry name" value="MFS_4"/>
    <property type="match status" value="1"/>
</dbReference>
<feature type="transmembrane region" description="Helical" evidence="4">
    <location>
        <begin position="250"/>
        <end position="268"/>
    </location>
</feature>
<evidence type="ECO:0000313" key="7">
    <source>
        <dbReference type="Proteomes" id="UP000000547"/>
    </source>
</evidence>
<dbReference type="InterPro" id="IPR020846">
    <property type="entry name" value="MFS_dom"/>
</dbReference>
<dbReference type="GO" id="GO:0005886">
    <property type="term" value="C:plasma membrane"/>
    <property type="evidence" value="ECO:0007669"/>
    <property type="project" value="TreeGrafter"/>
</dbReference>
<feature type="transmembrane region" description="Helical" evidence="4">
    <location>
        <begin position="363"/>
        <end position="388"/>
    </location>
</feature>
<dbReference type="KEGG" id="cps:CPS_1909"/>
<keyword evidence="3 4" id="KW-0472">Membrane</keyword>
<dbReference type="AlphaFoldDB" id="Q483X7"/>